<dbReference type="InterPro" id="IPR002933">
    <property type="entry name" value="Peptidase_M20"/>
</dbReference>
<dbReference type="PRINTS" id="PR00934">
    <property type="entry name" value="XHISDIPTASE"/>
</dbReference>
<dbReference type="PIRSF" id="PIRSF016599">
    <property type="entry name" value="Xaa-His_dipept"/>
    <property type="match status" value="1"/>
</dbReference>
<comment type="caution">
    <text evidence="2">The sequence shown here is derived from an EMBL/GenBank/DDBJ whole genome shotgun (WGS) entry which is preliminary data.</text>
</comment>
<protein>
    <submittedName>
        <fullName evidence="2">Aminoacyl-histidine dipeptidase</fullName>
    </submittedName>
</protein>
<dbReference type="GO" id="GO:0006508">
    <property type="term" value="P:proteolysis"/>
    <property type="evidence" value="ECO:0007669"/>
    <property type="project" value="InterPro"/>
</dbReference>
<evidence type="ECO:0000259" key="1">
    <source>
        <dbReference type="Pfam" id="PF07687"/>
    </source>
</evidence>
<dbReference type="Pfam" id="PF01546">
    <property type="entry name" value="Peptidase_M20"/>
    <property type="match status" value="1"/>
</dbReference>
<dbReference type="AlphaFoldDB" id="A0A4R8ZGR4"/>
<dbReference type="SUPFAM" id="SSF53187">
    <property type="entry name" value="Zn-dependent exopeptidases"/>
    <property type="match status" value="1"/>
</dbReference>
<evidence type="ECO:0000313" key="2">
    <source>
        <dbReference type="EMBL" id="TFD27670.1"/>
    </source>
</evidence>
<name>A0A4R8ZGR4_9MICO</name>
<reference evidence="2 3" key="1">
    <citation type="submission" date="2019-03" db="EMBL/GenBank/DDBJ databases">
        <title>Genomics of glacier-inhabiting Cryobacterium strains.</title>
        <authorList>
            <person name="Liu Q."/>
            <person name="Xin Y.-H."/>
        </authorList>
    </citation>
    <scope>NUCLEOTIDE SEQUENCE [LARGE SCALE GENOMIC DNA]</scope>
    <source>
        <strain evidence="2 3">TMT1-1</strain>
    </source>
</reference>
<proteinExistence type="predicted"/>
<keyword evidence="3" id="KW-1185">Reference proteome</keyword>
<evidence type="ECO:0000313" key="3">
    <source>
        <dbReference type="Proteomes" id="UP000298424"/>
    </source>
</evidence>
<dbReference type="GO" id="GO:0005829">
    <property type="term" value="C:cytosol"/>
    <property type="evidence" value="ECO:0007669"/>
    <property type="project" value="TreeGrafter"/>
</dbReference>
<dbReference type="Proteomes" id="UP000298424">
    <property type="component" value="Unassembled WGS sequence"/>
</dbReference>
<dbReference type="PANTHER" id="PTHR43501">
    <property type="entry name" value="CYTOSOL NON-SPECIFIC DIPEPTIDASE"/>
    <property type="match status" value="1"/>
</dbReference>
<dbReference type="PANTHER" id="PTHR43501:SF1">
    <property type="entry name" value="CYTOSOL NON-SPECIFIC DIPEPTIDASE"/>
    <property type="match status" value="1"/>
</dbReference>
<organism evidence="2 3">
    <name type="scientific">Cryobacterium lyxosi</name>
    <dbReference type="NCBI Taxonomy" id="1259228"/>
    <lineage>
        <taxon>Bacteria</taxon>
        <taxon>Bacillati</taxon>
        <taxon>Actinomycetota</taxon>
        <taxon>Actinomycetes</taxon>
        <taxon>Micrococcales</taxon>
        <taxon>Microbacteriaceae</taxon>
        <taxon>Cryobacterium</taxon>
    </lineage>
</organism>
<accession>A0A4R8ZGR4</accession>
<dbReference type="InterPro" id="IPR001160">
    <property type="entry name" value="Peptidase_M20C"/>
</dbReference>
<sequence>MSAVDVIEATNSGVLRDLEPREVFQFFEVLTSIPRGSGNEEQVANWVVDFARTLGLEATQDDLHCVLVKKPGQGGLENAAPLILHGHLDMVCEKAVGVEFDFVNQPLSLVVDGEYISASGTSLGADNGIGVSYILALLESKDIPHPPLEAVLTAMEEKGKVGAGQFDVTQLAGRRMIDFNWITDEEILAGCSGDVTFTVDVPGEFEPIPDTLTRARSLEVRGLNGGHCEFDIQLERANALQVLARAVHRLSGEHEVRIADPFGGAQNSAIPADASAVIVFNDADTDSIEALIAELDVHVKSEYQISDPAIRVELKNAIRPNVAFSRAAGLRLMTVLRLIPQGVVSWNLHVPGRVETSNNVGTLRPTADGARIMSTVTSALTTRKHELIERVQALVALAGGGVVCELYGLDAPEFPYRPQSQLLATASAAYRDVLGKEPNVEVSQCSLELGMFSRRVPVADIISIGTELQALHSSAERVNHKSVERVWPLIKMVVSRLG</sequence>
<dbReference type="Gene3D" id="3.40.630.10">
    <property type="entry name" value="Zn peptidases"/>
    <property type="match status" value="2"/>
</dbReference>
<dbReference type="GO" id="GO:0070573">
    <property type="term" value="F:metallodipeptidase activity"/>
    <property type="evidence" value="ECO:0007669"/>
    <property type="project" value="TreeGrafter"/>
</dbReference>
<feature type="domain" description="Peptidase M20 dimerisation" evidence="1">
    <location>
        <begin position="219"/>
        <end position="303"/>
    </location>
</feature>
<dbReference type="InterPro" id="IPR011650">
    <property type="entry name" value="Peptidase_M20_dimer"/>
</dbReference>
<dbReference type="EMBL" id="SOGT01000005">
    <property type="protein sequence ID" value="TFD27670.1"/>
    <property type="molecule type" value="Genomic_DNA"/>
</dbReference>
<dbReference type="NCBIfam" id="TIGR01893">
    <property type="entry name" value="aa-his-dipept"/>
    <property type="match status" value="1"/>
</dbReference>
<dbReference type="Pfam" id="PF07687">
    <property type="entry name" value="M20_dimer"/>
    <property type="match status" value="1"/>
</dbReference>
<dbReference type="RefSeq" id="WP_134571673.1">
    <property type="nucleotide sequence ID" value="NZ_SOGT01000005.1"/>
</dbReference>
<dbReference type="OrthoDB" id="9773892at2"/>
<gene>
    <name evidence="2" type="ORF">E3T27_04155</name>
</gene>